<keyword evidence="3 8" id="KW-0862">Zinc</keyword>
<dbReference type="GO" id="GO:0000981">
    <property type="term" value="F:DNA-binding transcription factor activity, RNA polymerase II-specific"/>
    <property type="evidence" value="ECO:0007669"/>
    <property type="project" value="TreeGrafter"/>
</dbReference>
<dbReference type="InterPro" id="IPR050453">
    <property type="entry name" value="LIM_Homeobox_TF"/>
</dbReference>
<dbReference type="PANTHER" id="PTHR24208">
    <property type="entry name" value="LIM/HOMEOBOX PROTEIN LHX"/>
    <property type="match status" value="1"/>
</dbReference>
<dbReference type="GO" id="GO:0046872">
    <property type="term" value="F:metal ion binding"/>
    <property type="evidence" value="ECO:0007669"/>
    <property type="project" value="UniProtKB-KW"/>
</dbReference>
<evidence type="ECO:0000256" key="2">
    <source>
        <dbReference type="ARBA" id="ARBA00022723"/>
    </source>
</evidence>
<proteinExistence type="predicted"/>
<dbReference type="PROSITE" id="PS00478">
    <property type="entry name" value="LIM_DOMAIN_1"/>
    <property type="match status" value="1"/>
</dbReference>
<evidence type="ECO:0000259" key="9">
    <source>
        <dbReference type="PROSITE" id="PS50023"/>
    </source>
</evidence>
<evidence type="ECO:0000256" key="7">
    <source>
        <dbReference type="ARBA" id="ARBA00023242"/>
    </source>
</evidence>
<organism evidence="10 11">
    <name type="scientific">Meloidogyne floridensis</name>
    <dbReference type="NCBI Taxonomy" id="298350"/>
    <lineage>
        <taxon>Eukaryota</taxon>
        <taxon>Metazoa</taxon>
        <taxon>Ecdysozoa</taxon>
        <taxon>Nematoda</taxon>
        <taxon>Chromadorea</taxon>
        <taxon>Rhabditida</taxon>
        <taxon>Tylenchina</taxon>
        <taxon>Tylenchomorpha</taxon>
        <taxon>Tylenchoidea</taxon>
        <taxon>Meloidogynidae</taxon>
        <taxon>Meloidogyninae</taxon>
        <taxon>Meloidogyne</taxon>
    </lineage>
</organism>
<keyword evidence="7" id="KW-0539">Nucleus</keyword>
<evidence type="ECO:0000256" key="8">
    <source>
        <dbReference type="PROSITE-ProRule" id="PRU00125"/>
    </source>
</evidence>
<evidence type="ECO:0000256" key="3">
    <source>
        <dbReference type="ARBA" id="ARBA00022833"/>
    </source>
</evidence>
<dbReference type="SMART" id="SM00132">
    <property type="entry name" value="LIM"/>
    <property type="match status" value="1"/>
</dbReference>
<dbReference type="PROSITE" id="PS50023">
    <property type="entry name" value="LIM_DOMAIN_2"/>
    <property type="match status" value="1"/>
</dbReference>
<evidence type="ECO:0000256" key="5">
    <source>
        <dbReference type="ARBA" id="ARBA00023125"/>
    </source>
</evidence>
<accession>A0A915NWM4</accession>
<protein>
    <submittedName>
        <fullName evidence="11">LIM zinc-binding domain-containing protein</fullName>
    </submittedName>
</protein>
<comment type="subcellular location">
    <subcellularLocation>
        <location evidence="1">Nucleus</location>
    </subcellularLocation>
</comment>
<name>A0A915NWM4_9BILA</name>
<dbReference type="Proteomes" id="UP000887560">
    <property type="component" value="Unplaced"/>
</dbReference>
<evidence type="ECO:0000256" key="6">
    <source>
        <dbReference type="ARBA" id="ARBA00023155"/>
    </source>
</evidence>
<keyword evidence="6" id="KW-0371">Homeobox</keyword>
<dbReference type="InterPro" id="IPR001781">
    <property type="entry name" value="Znf_LIM"/>
</dbReference>
<dbReference type="Pfam" id="PF00412">
    <property type="entry name" value="LIM"/>
    <property type="match status" value="1"/>
</dbReference>
<evidence type="ECO:0000256" key="4">
    <source>
        <dbReference type="ARBA" id="ARBA00023038"/>
    </source>
</evidence>
<keyword evidence="10" id="KW-1185">Reference proteome</keyword>
<sequence length="286" mass="32359">MLFFPPMTDFPPTEHQTTVDNNLPLTWIGDTSSILSRPIAQEQQRINSTASFHQLLLMGQLNQQQQCLNNNISQSSLLSLPPPIGLNVFPGLLTNGDELTNKREEEERNKIFQQNGENLSIVPLLGRLKSLDNEHEFKSQPETLTNNFQMSMAPTGDMELGERESRNKGHLQSNPMSYLKACPCALCHLPIVEKHFLFVDSQCWHTECVRCAICSKNLEDLKDEEGQSNCGICFARDGFLKYGKKCERCNSPIERGNLVMRVPVNGKETLFHIQCGSTKFYLVRKG</sequence>
<keyword evidence="2 8" id="KW-0479">Metal-binding</keyword>
<dbReference type="GO" id="GO:0000977">
    <property type="term" value="F:RNA polymerase II transcription regulatory region sequence-specific DNA binding"/>
    <property type="evidence" value="ECO:0007669"/>
    <property type="project" value="TreeGrafter"/>
</dbReference>
<evidence type="ECO:0000313" key="10">
    <source>
        <dbReference type="Proteomes" id="UP000887560"/>
    </source>
</evidence>
<dbReference type="PANTHER" id="PTHR24208:SF168">
    <property type="entry name" value="PROTEIN APTEROUS"/>
    <property type="match status" value="1"/>
</dbReference>
<dbReference type="GO" id="GO:0005634">
    <property type="term" value="C:nucleus"/>
    <property type="evidence" value="ECO:0007669"/>
    <property type="project" value="UniProtKB-SubCell"/>
</dbReference>
<dbReference type="AlphaFoldDB" id="A0A915NWM4"/>
<dbReference type="WBParaSite" id="scf7180000420965.g6029">
    <property type="protein sequence ID" value="scf7180000420965.g6029"/>
    <property type="gene ID" value="scf7180000420965.g6029"/>
</dbReference>
<dbReference type="Gene3D" id="2.10.110.10">
    <property type="entry name" value="Cysteine Rich Protein"/>
    <property type="match status" value="2"/>
</dbReference>
<dbReference type="GO" id="GO:0030182">
    <property type="term" value="P:neuron differentiation"/>
    <property type="evidence" value="ECO:0007669"/>
    <property type="project" value="TreeGrafter"/>
</dbReference>
<evidence type="ECO:0000256" key="1">
    <source>
        <dbReference type="ARBA" id="ARBA00004123"/>
    </source>
</evidence>
<reference evidence="11" key="1">
    <citation type="submission" date="2022-11" db="UniProtKB">
        <authorList>
            <consortium name="WormBaseParasite"/>
        </authorList>
    </citation>
    <scope>IDENTIFICATION</scope>
</reference>
<feature type="domain" description="LIM zinc-binding" evidence="9">
    <location>
        <begin position="182"/>
        <end position="244"/>
    </location>
</feature>
<keyword evidence="4 8" id="KW-0440">LIM domain</keyword>
<evidence type="ECO:0000313" key="11">
    <source>
        <dbReference type="WBParaSite" id="scf7180000420965.g6029"/>
    </source>
</evidence>
<keyword evidence="5" id="KW-0238">DNA-binding</keyword>